<accession>A0A8C3MIP2</accession>
<evidence type="ECO:0000313" key="3">
    <source>
        <dbReference type="Proteomes" id="UP000694382"/>
    </source>
</evidence>
<dbReference type="Ensembl" id="ENSCPVT00000007268.2">
    <property type="protein sequence ID" value="ENSCPVP00000006997.2"/>
    <property type="gene ID" value="ENSCPVG00000005147.2"/>
</dbReference>
<feature type="region of interest" description="Disordered" evidence="1">
    <location>
        <begin position="177"/>
        <end position="232"/>
    </location>
</feature>
<dbReference type="Gene3D" id="1.10.150.50">
    <property type="entry name" value="Transcription Factor, Ets-1"/>
    <property type="match status" value="1"/>
</dbReference>
<dbReference type="InterPro" id="IPR013761">
    <property type="entry name" value="SAM/pointed_sf"/>
</dbReference>
<reference evidence="2" key="3">
    <citation type="submission" date="2025-09" db="UniProtKB">
        <authorList>
            <consortium name="Ensembl"/>
        </authorList>
    </citation>
    <scope>IDENTIFICATION</scope>
</reference>
<dbReference type="PANTHER" id="PTHR12844:SF10">
    <property type="entry name" value="CONNECTOR ENHANCER OF KINASE SUPPRESSOR OF RAS 1"/>
    <property type="match status" value="1"/>
</dbReference>
<dbReference type="SMART" id="SM00454">
    <property type="entry name" value="SAM"/>
    <property type="match status" value="1"/>
</dbReference>
<dbReference type="InterPro" id="IPR017874">
    <property type="entry name" value="CRIC_domain"/>
</dbReference>
<accession>A0A8U8B0Q0</accession>
<dbReference type="AlphaFoldDB" id="A0A8C3MIP2"/>
<dbReference type="InterPro" id="IPR051566">
    <property type="entry name" value="CNKSR"/>
</dbReference>
<feature type="compositionally biased region" description="Low complexity" evidence="1">
    <location>
        <begin position="184"/>
        <end position="207"/>
    </location>
</feature>
<protein>
    <submittedName>
        <fullName evidence="2">Uncharacterized protein</fullName>
    </submittedName>
</protein>
<dbReference type="PROSITE" id="PS50105">
    <property type="entry name" value="SAM_DOMAIN"/>
    <property type="match status" value="1"/>
</dbReference>
<dbReference type="SUPFAM" id="SSF47769">
    <property type="entry name" value="SAM/Pointed domain"/>
    <property type="match status" value="1"/>
</dbReference>
<name>A0A8C3MIP2_GEOPR</name>
<dbReference type="PROSITE" id="PS51290">
    <property type="entry name" value="CRIC"/>
    <property type="match status" value="1"/>
</dbReference>
<evidence type="ECO:0000256" key="1">
    <source>
        <dbReference type="SAM" id="MobiDB-lite"/>
    </source>
</evidence>
<reference evidence="2" key="1">
    <citation type="submission" date="2020-02" db="EMBL/GenBank/DDBJ databases">
        <authorList>
            <person name="Enbody D E."/>
            <person name="Pettersson E M."/>
        </authorList>
    </citation>
    <scope>NUCLEOTIDE SEQUENCE [LARGE SCALE GENOMIC DNA]</scope>
</reference>
<sequence>MEPVRCWGPAQAAAWLRGLDAAVQGYPFEAWGLSGPDLLGLEPGGLEALGVWPVGHQELLLEAVEQLRNLVSDTRLASTSLRTLTERLQELAQGIQSLVQGGLPAGDAPQPPSLTLLARVIDLVGAAKELFSWLNRCGYLFSTLNDFSASRDIIVLCAQLAETLQAVSARVPAHRGHLREHRGLQPPGAAGAQGCAAERGAGAAPRPTEQPPDVPQHPNTAPRPVAEPPSVP</sequence>
<dbReference type="InterPro" id="IPR001660">
    <property type="entry name" value="SAM"/>
</dbReference>
<dbReference type="Proteomes" id="UP000694382">
    <property type="component" value="Chromosome 23"/>
</dbReference>
<proteinExistence type="predicted"/>
<reference evidence="2" key="2">
    <citation type="submission" date="2025-08" db="UniProtKB">
        <authorList>
            <consortium name="Ensembl"/>
        </authorList>
    </citation>
    <scope>IDENTIFICATION</scope>
</reference>
<evidence type="ECO:0000313" key="2">
    <source>
        <dbReference type="Ensembl" id="ENSCPVP00000006997.2"/>
    </source>
</evidence>
<keyword evidence="3" id="KW-1185">Reference proteome</keyword>
<dbReference type="PANTHER" id="PTHR12844">
    <property type="entry name" value="CONNECTOR ENCHANCER OF KINASE SUPPRESSOR OF RAS"/>
    <property type="match status" value="1"/>
</dbReference>
<dbReference type="Pfam" id="PF10534">
    <property type="entry name" value="CRIC_ras_sig"/>
    <property type="match status" value="1"/>
</dbReference>
<organism evidence="2 3">
    <name type="scientific">Geospiza parvula</name>
    <name type="common">Small tree-finch</name>
    <name type="synonym">Camarhynchus parvulus</name>
    <dbReference type="NCBI Taxonomy" id="87175"/>
    <lineage>
        <taxon>Eukaryota</taxon>
        <taxon>Metazoa</taxon>
        <taxon>Chordata</taxon>
        <taxon>Craniata</taxon>
        <taxon>Vertebrata</taxon>
        <taxon>Euteleostomi</taxon>
        <taxon>Archelosauria</taxon>
        <taxon>Archosauria</taxon>
        <taxon>Dinosauria</taxon>
        <taxon>Saurischia</taxon>
        <taxon>Theropoda</taxon>
        <taxon>Coelurosauria</taxon>
        <taxon>Aves</taxon>
        <taxon>Neognathae</taxon>
        <taxon>Neoaves</taxon>
        <taxon>Telluraves</taxon>
        <taxon>Australaves</taxon>
        <taxon>Passeriformes</taxon>
        <taxon>Thraupidae</taxon>
        <taxon>Camarhynchus</taxon>
    </lineage>
</organism>